<evidence type="ECO:0000259" key="1">
    <source>
        <dbReference type="PROSITE" id="PS50404"/>
    </source>
</evidence>
<comment type="caution">
    <text evidence="2">The sequence shown here is derived from an EMBL/GenBank/DDBJ whole genome shotgun (WGS) entry which is preliminary data.</text>
</comment>
<dbReference type="SUPFAM" id="SSF52833">
    <property type="entry name" value="Thioredoxin-like"/>
    <property type="match status" value="1"/>
</dbReference>
<evidence type="ECO:0000313" key="3">
    <source>
        <dbReference type="Proteomes" id="UP000283269"/>
    </source>
</evidence>
<proteinExistence type="predicted"/>
<dbReference type="EMBL" id="NHYD01003151">
    <property type="protein sequence ID" value="PPQ82311.1"/>
    <property type="molecule type" value="Genomic_DNA"/>
</dbReference>
<dbReference type="Gene3D" id="3.40.30.10">
    <property type="entry name" value="Glutaredoxin"/>
    <property type="match status" value="1"/>
</dbReference>
<name>A0A409WV29_PSICY</name>
<dbReference type="PROSITE" id="PS50404">
    <property type="entry name" value="GST_NTER"/>
    <property type="match status" value="1"/>
</dbReference>
<keyword evidence="3" id="KW-1185">Reference proteome</keyword>
<dbReference type="Proteomes" id="UP000283269">
    <property type="component" value="Unassembled WGS sequence"/>
</dbReference>
<accession>A0A409WV29</accession>
<sequence>MTIILYDINSTLADKIWNPNASKARLCLNFKGIPFTTEWIEHPNIGHCSQKIGPSPTAKKPDGSPLYTVPFNHDTSMGAAIADSILIAEYLEKPYPGIPKIFPNSTAGLQSTFNDVFLANLGTLLAVTYHKMMPYLNSAAVAYMAAIVERVRSKNRTEDWMKLKDDMSKIEGWYIRNGGIGSARSHPGPTSWSRAGSFLKGMHWERIVRIGKI</sequence>
<dbReference type="AlphaFoldDB" id="A0A409WV29"/>
<gene>
    <name evidence="2" type="ORF">CVT25_008451</name>
</gene>
<dbReference type="InterPro" id="IPR036249">
    <property type="entry name" value="Thioredoxin-like_sf"/>
</dbReference>
<evidence type="ECO:0000313" key="2">
    <source>
        <dbReference type="EMBL" id="PPQ82311.1"/>
    </source>
</evidence>
<dbReference type="OrthoDB" id="4951845at2759"/>
<dbReference type="Pfam" id="PF13409">
    <property type="entry name" value="GST_N_2"/>
    <property type="match status" value="1"/>
</dbReference>
<protein>
    <recommendedName>
        <fullName evidence="1">GST N-terminal domain-containing protein</fullName>
    </recommendedName>
</protein>
<feature type="domain" description="GST N-terminal" evidence="1">
    <location>
        <begin position="8"/>
        <end position="99"/>
    </location>
</feature>
<reference evidence="2 3" key="1">
    <citation type="journal article" date="2018" name="Evol. Lett.">
        <title>Horizontal gene cluster transfer increased hallucinogenic mushroom diversity.</title>
        <authorList>
            <person name="Reynolds H.T."/>
            <person name="Vijayakumar V."/>
            <person name="Gluck-Thaler E."/>
            <person name="Korotkin H.B."/>
            <person name="Matheny P.B."/>
            <person name="Slot J.C."/>
        </authorList>
    </citation>
    <scope>NUCLEOTIDE SEQUENCE [LARGE SCALE GENOMIC DNA]</scope>
    <source>
        <strain evidence="2 3">2631</strain>
    </source>
</reference>
<dbReference type="InParanoid" id="A0A409WV29"/>
<organism evidence="2 3">
    <name type="scientific">Psilocybe cyanescens</name>
    <dbReference type="NCBI Taxonomy" id="93625"/>
    <lineage>
        <taxon>Eukaryota</taxon>
        <taxon>Fungi</taxon>
        <taxon>Dikarya</taxon>
        <taxon>Basidiomycota</taxon>
        <taxon>Agaricomycotina</taxon>
        <taxon>Agaricomycetes</taxon>
        <taxon>Agaricomycetidae</taxon>
        <taxon>Agaricales</taxon>
        <taxon>Agaricineae</taxon>
        <taxon>Strophariaceae</taxon>
        <taxon>Psilocybe</taxon>
    </lineage>
</organism>
<dbReference type="InterPro" id="IPR004045">
    <property type="entry name" value="Glutathione_S-Trfase_N"/>
</dbReference>